<feature type="region of interest" description="Disordered" evidence="1">
    <location>
        <begin position="21"/>
        <end position="44"/>
    </location>
</feature>
<dbReference type="RefSeq" id="WP_185047640.1">
    <property type="nucleotide sequence ID" value="NZ_BAABIX010000013.1"/>
</dbReference>
<evidence type="ECO:0000256" key="2">
    <source>
        <dbReference type="SAM" id="SignalP"/>
    </source>
</evidence>
<comment type="caution">
    <text evidence="3">The sequence shown here is derived from an EMBL/GenBank/DDBJ whole genome shotgun (WGS) entry which is preliminary data.</text>
</comment>
<dbReference type="AlphaFoldDB" id="A0A840NYN6"/>
<organism evidence="3 4">
    <name type="scientific">Thermocatellispora tengchongensis</name>
    <dbReference type="NCBI Taxonomy" id="1073253"/>
    <lineage>
        <taxon>Bacteria</taxon>
        <taxon>Bacillati</taxon>
        <taxon>Actinomycetota</taxon>
        <taxon>Actinomycetes</taxon>
        <taxon>Streptosporangiales</taxon>
        <taxon>Streptosporangiaceae</taxon>
        <taxon>Thermocatellispora</taxon>
    </lineage>
</organism>
<reference evidence="3 4" key="1">
    <citation type="submission" date="2020-08" db="EMBL/GenBank/DDBJ databases">
        <title>Genomic Encyclopedia of Type Strains, Phase IV (KMG-IV): sequencing the most valuable type-strain genomes for metagenomic binning, comparative biology and taxonomic classification.</title>
        <authorList>
            <person name="Goeker M."/>
        </authorList>
    </citation>
    <scope>NUCLEOTIDE SEQUENCE [LARGE SCALE GENOMIC DNA]</scope>
    <source>
        <strain evidence="3 4">DSM 45615</strain>
    </source>
</reference>
<feature type="chain" id="PRO_5032863163" evidence="2">
    <location>
        <begin position="22"/>
        <end position="201"/>
    </location>
</feature>
<dbReference type="Proteomes" id="UP000578449">
    <property type="component" value="Unassembled WGS sequence"/>
</dbReference>
<gene>
    <name evidence="3" type="ORF">HNP84_000501</name>
</gene>
<name>A0A840NYN6_9ACTN</name>
<proteinExistence type="predicted"/>
<evidence type="ECO:0000313" key="3">
    <source>
        <dbReference type="EMBL" id="MBB5130813.1"/>
    </source>
</evidence>
<sequence length="201" mass="23068">MRRIAALLLASACAGTAAFTAAPSAAPQDRKPQSQPVIQETRTPKPPEWLYKLRKALSKFDDPRVAERFGYRRTDVCAQYPYTGENGERIGGMGYHYVNERLVEDPELDPYRPEALVYVPYNGGRRLGAVEYIKRDRDQRIATADDRPKLFGREFQGPIEPRENGMPIHYEMHLWLFLNNPRGLFEPWNPRVFCPPTNTTS</sequence>
<keyword evidence="2" id="KW-0732">Signal</keyword>
<evidence type="ECO:0000313" key="4">
    <source>
        <dbReference type="Proteomes" id="UP000578449"/>
    </source>
</evidence>
<keyword evidence="4" id="KW-1185">Reference proteome</keyword>
<feature type="signal peptide" evidence="2">
    <location>
        <begin position="1"/>
        <end position="21"/>
    </location>
</feature>
<evidence type="ECO:0000256" key="1">
    <source>
        <dbReference type="SAM" id="MobiDB-lite"/>
    </source>
</evidence>
<dbReference type="EMBL" id="JACHGN010000001">
    <property type="protein sequence ID" value="MBB5130813.1"/>
    <property type="molecule type" value="Genomic_DNA"/>
</dbReference>
<accession>A0A840NYN6</accession>
<protein>
    <submittedName>
        <fullName evidence="3">Uncharacterized protein</fullName>
    </submittedName>
</protein>